<feature type="domain" description="Carbamoyltransferase C-terminal" evidence="3">
    <location>
        <begin position="431"/>
        <end position="603"/>
    </location>
</feature>
<dbReference type="PATRIC" id="fig|1618354.3.peg.7"/>
<dbReference type="Gene3D" id="3.30.420.40">
    <property type="match status" value="2"/>
</dbReference>
<dbReference type="PANTHER" id="PTHR34847:SF1">
    <property type="entry name" value="NODULATION PROTEIN U"/>
    <property type="match status" value="1"/>
</dbReference>
<evidence type="ECO:0000313" key="5">
    <source>
        <dbReference type="Proteomes" id="UP000034565"/>
    </source>
</evidence>
<evidence type="ECO:0000259" key="3">
    <source>
        <dbReference type="Pfam" id="PF16861"/>
    </source>
</evidence>
<dbReference type="InterPro" id="IPR038152">
    <property type="entry name" value="Carbam_trans_C_sf"/>
</dbReference>
<dbReference type="InterPro" id="IPR043129">
    <property type="entry name" value="ATPase_NBD"/>
</dbReference>
<comment type="caution">
    <text evidence="4">The sequence shown here is derived from an EMBL/GenBank/DDBJ whole genome shotgun (WGS) entry which is preliminary data.</text>
</comment>
<dbReference type="GO" id="GO:0016740">
    <property type="term" value="F:transferase activity"/>
    <property type="evidence" value="ECO:0007669"/>
    <property type="project" value="UniProtKB-KW"/>
</dbReference>
<dbReference type="Pfam" id="PF16861">
    <property type="entry name" value="Carbam_trans_C"/>
    <property type="match status" value="1"/>
</dbReference>
<dbReference type="InterPro" id="IPR003696">
    <property type="entry name" value="Carbtransf_dom"/>
</dbReference>
<dbReference type="PANTHER" id="PTHR34847">
    <property type="entry name" value="NODULATION PROTEIN U"/>
    <property type="match status" value="1"/>
</dbReference>
<evidence type="ECO:0000256" key="1">
    <source>
        <dbReference type="ARBA" id="ARBA00006129"/>
    </source>
</evidence>
<dbReference type="Gene3D" id="3.90.870.20">
    <property type="entry name" value="Carbamoyltransferase, C-terminal domain"/>
    <property type="match status" value="1"/>
</dbReference>
<dbReference type="Pfam" id="PF02543">
    <property type="entry name" value="Carbam_trans_N"/>
    <property type="match status" value="1"/>
</dbReference>
<dbReference type="InterPro" id="IPR051338">
    <property type="entry name" value="NodU/CmcH_Carbamoyltrnsfr"/>
</dbReference>
<reference evidence="4 5" key="1">
    <citation type="journal article" date="2015" name="Nature">
        <title>rRNA introns, odd ribosomes, and small enigmatic genomes across a large radiation of phyla.</title>
        <authorList>
            <person name="Brown C.T."/>
            <person name="Hug L.A."/>
            <person name="Thomas B.C."/>
            <person name="Sharon I."/>
            <person name="Castelle C.J."/>
            <person name="Singh A."/>
            <person name="Wilkins M.J."/>
            <person name="Williams K.H."/>
            <person name="Banfield J.F."/>
        </authorList>
    </citation>
    <scope>NUCLEOTIDE SEQUENCE [LARGE SCALE GENOMIC DNA]</scope>
</reference>
<protein>
    <submittedName>
        <fullName evidence="4">Carbamoyl transferase</fullName>
    </submittedName>
</protein>
<feature type="domain" description="Carbamoyltransferase" evidence="2">
    <location>
        <begin position="15"/>
        <end position="371"/>
    </location>
</feature>
<dbReference type="EMBL" id="LCOA01000001">
    <property type="protein sequence ID" value="KKU70338.1"/>
    <property type="molecule type" value="Genomic_DNA"/>
</dbReference>
<name>A0A0G1UWD1_9BACT</name>
<evidence type="ECO:0000259" key="2">
    <source>
        <dbReference type="Pfam" id="PF02543"/>
    </source>
</evidence>
<dbReference type="SUPFAM" id="SSF53067">
    <property type="entry name" value="Actin-like ATPase domain"/>
    <property type="match status" value="1"/>
</dbReference>
<dbReference type="CDD" id="cd24100">
    <property type="entry name" value="ASKHA_NBD_MJ1051-like_N"/>
    <property type="match status" value="1"/>
</dbReference>
<dbReference type="Proteomes" id="UP000034565">
    <property type="component" value="Unassembled WGS sequence"/>
</dbReference>
<evidence type="ECO:0000313" key="4">
    <source>
        <dbReference type="EMBL" id="KKU70338.1"/>
    </source>
</evidence>
<comment type="similarity">
    <text evidence="1">Belongs to the NodU/CmcH family.</text>
</comment>
<gene>
    <name evidence="4" type="ORF">UX92_C0001G0006</name>
</gene>
<organism evidence="4 5">
    <name type="scientific">Candidatus Amesbacteria bacterium GW2011_GWA1_47_20</name>
    <dbReference type="NCBI Taxonomy" id="1618354"/>
    <lineage>
        <taxon>Bacteria</taxon>
        <taxon>Candidatus Amesiibacteriota</taxon>
    </lineage>
</organism>
<accession>A0A0G1UWD1</accession>
<keyword evidence="4" id="KW-0808">Transferase</keyword>
<proteinExistence type="inferred from homology"/>
<dbReference type="AlphaFoldDB" id="A0A0G1UWD1"/>
<dbReference type="InterPro" id="IPR031730">
    <property type="entry name" value="Carbam_trans_C"/>
</dbReference>
<sequence>MEQNFNKIMTKPIYILGIHDGHCATASLLKNGEIISSVSEERFLAIKNYIGFPYKAIDYLLKSEGITGKDLAMVVLPLRWGLPVFSENVVLNNDPILKLANALYIPLGSVRSLWGSLEYQFPILNNLARPLYRIAFRLICGKTISEKKKFIAKYLKIDVSKINNYEHHASHAAAAYYASSFNHEDALVLSIDGEGDLLCASVSTVRNGEWERLAETTANASLGLVYQEVTGYLGMKRGEHEYKVMGLAPYAKDYGVSPVFRKIKDLIILDPYNPLRFKSKFDVHYISKFLHTKMKEQRFDYIAGAFQKLTEDRICEWVKAAIKQTGLTTVCIGGGVAMNVKANLKISEISELRKFFPCPSAGDESTQIGACYLGYMDYCRQNKIVPNIKSLGSLYLGPSFTNTQIKEFLMKNHYFSKYKIKYVGEIEKEIAQLLASNKIVANLAGRMEWGARALGNRSILANPSNIDTVRIINDQMKMRDFWMPFTPSILKERGKKYVINFKNILAPYMIMTFNSTITAQKQINAAIHPSDFTVRPQLVDKDWNPRYHKIISEFEKLSGIGAVLNTSFNLHGLPIVLGPQEAIHAFENSGLEYLVLENYLICKNSSQ</sequence>